<keyword evidence="10" id="KW-0862">Zinc</keyword>
<dbReference type="EC" id="2.3.2.27" evidence="4"/>
<evidence type="ECO:0000313" key="20">
    <source>
        <dbReference type="Proteomes" id="UP000515159"/>
    </source>
</evidence>
<keyword evidence="9" id="KW-0833">Ubl conjugation pathway</keyword>
<dbReference type="PROSITE" id="PS00518">
    <property type="entry name" value="ZF_RING_1"/>
    <property type="match status" value="1"/>
</dbReference>
<dbReference type="PANTHER" id="PTHR15860">
    <property type="entry name" value="UNCHARACTERIZED RING FINGER-CONTAINING PROTEIN"/>
    <property type="match status" value="1"/>
</dbReference>
<keyword evidence="8 16" id="KW-0863">Zinc-finger</keyword>
<evidence type="ECO:0000256" key="16">
    <source>
        <dbReference type="PROSITE-ProRule" id="PRU00175"/>
    </source>
</evidence>
<evidence type="ECO:0000256" key="9">
    <source>
        <dbReference type="ARBA" id="ARBA00022786"/>
    </source>
</evidence>
<feature type="domain" description="RING-type" evidence="19">
    <location>
        <begin position="367"/>
        <end position="405"/>
    </location>
</feature>
<comment type="catalytic activity">
    <reaction evidence="1">
        <text>S-ubiquitinyl-[E2 ubiquitin-conjugating enzyme]-L-cysteine + [acceptor protein]-L-lysine = [E2 ubiquitin-conjugating enzyme]-L-cysteine + N(6)-ubiquitinyl-[acceptor protein]-L-lysine.</text>
        <dbReference type="EC" id="2.3.2.27"/>
    </reaction>
</comment>
<evidence type="ECO:0000256" key="12">
    <source>
        <dbReference type="ARBA" id="ARBA00023136"/>
    </source>
</evidence>
<keyword evidence="20" id="KW-1185">Reference proteome</keyword>
<comment type="subcellular location">
    <subcellularLocation>
        <location evidence="2">Endomembrane system</location>
        <topology evidence="2">Multi-pass membrane protein</topology>
    </subcellularLocation>
</comment>
<keyword evidence="12 18" id="KW-0472">Membrane</keyword>
<dbReference type="InParanoid" id="A0A6P8PPV8"/>
<dbReference type="PANTHER" id="PTHR15860:SF1">
    <property type="entry name" value="E3 UBIQUITIN-PROTEIN LIGASE RNFT1"/>
    <property type="match status" value="1"/>
</dbReference>
<feature type="region of interest" description="Disordered" evidence="17">
    <location>
        <begin position="1"/>
        <end position="25"/>
    </location>
</feature>
<evidence type="ECO:0000256" key="7">
    <source>
        <dbReference type="ARBA" id="ARBA00022723"/>
    </source>
</evidence>
<dbReference type="FunCoup" id="A0A6P8PPV8">
    <property type="interactions" value="1113"/>
</dbReference>
<evidence type="ECO:0000256" key="13">
    <source>
        <dbReference type="ARBA" id="ARBA00037172"/>
    </source>
</evidence>
<dbReference type="SMART" id="SM00184">
    <property type="entry name" value="RING"/>
    <property type="match status" value="1"/>
</dbReference>
<feature type="transmembrane region" description="Helical" evidence="18">
    <location>
        <begin position="222"/>
        <end position="245"/>
    </location>
</feature>
<feature type="compositionally biased region" description="Polar residues" evidence="17">
    <location>
        <begin position="85"/>
        <end position="99"/>
    </location>
</feature>
<evidence type="ECO:0000256" key="3">
    <source>
        <dbReference type="ARBA" id="ARBA00004906"/>
    </source>
</evidence>
<feature type="compositionally biased region" description="Basic and acidic residues" evidence="17">
    <location>
        <begin position="15"/>
        <end position="25"/>
    </location>
</feature>
<evidence type="ECO:0000256" key="11">
    <source>
        <dbReference type="ARBA" id="ARBA00022989"/>
    </source>
</evidence>
<gene>
    <name evidence="21" type="primary">RNFT1</name>
</gene>
<evidence type="ECO:0000256" key="6">
    <source>
        <dbReference type="ARBA" id="ARBA00022692"/>
    </source>
</evidence>
<evidence type="ECO:0000256" key="10">
    <source>
        <dbReference type="ARBA" id="ARBA00022833"/>
    </source>
</evidence>
<evidence type="ECO:0000256" key="4">
    <source>
        <dbReference type="ARBA" id="ARBA00012483"/>
    </source>
</evidence>
<evidence type="ECO:0000256" key="17">
    <source>
        <dbReference type="SAM" id="MobiDB-lite"/>
    </source>
</evidence>
<proteinExistence type="predicted"/>
<keyword evidence="7" id="KW-0479">Metal-binding</keyword>
<dbReference type="CTD" id="51136"/>
<dbReference type="InterPro" id="IPR013083">
    <property type="entry name" value="Znf_RING/FYVE/PHD"/>
</dbReference>
<evidence type="ECO:0000259" key="19">
    <source>
        <dbReference type="PROSITE" id="PS50089"/>
    </source>
</evidence>
<dbReference type="InterPro" id="IPR044235">
    <property type="entry name" value="RNFT1/2"/>
</dbReference>
<reference evidence="21" key="1">
    <citation type="submission" date="2025-08" db="UniProtKB">
        <authorList>
            <consortium name="RefSeq"/>
        </authorList>
    </citation>
    <scope>IDENTIFICATION</scope>
</reference>
<dbReference type="SUPFAM" id="SSF57850">
    <property type="entry name" value="RING/U-box"/>
    <property type="match status" value="1"/>
</dbReference>
<dbReference type="InterPro" id="IPR001841">
    <property type="entry name" value="Znf_RING"/>
</dbReference>
<dbReference type="GO" id="GO:0005783">
    <property type="term" value="C:endoplasmic reticulum"/>
    <property type="evidence" value="ECO:0007669"/>
    <property type="project" value="TreeGrafter"/>
</dbReference>
<keyword evidence="5" id="KW-0808">Transferase</keyword>
<dbReference type="GO" id="GO:1904294">
    <property type="term" value="P:positive regulation of ERAD pathway"/>
    <property type="evidence" value="ECO:0007669"/>
    <property type="project" value="InterPro"/>
</dbReference>
<dbReference type="PROSITE" id="PS50089">
    <property type="entry name" value="ZF_RING_2"/>
    <property type="match status" value="1"/>
</dbReference>
<comment type="function">
    <text evidence="13">E3 ubiquitin-protein ligase that acts in the endoplasmic reticulum (ER)-associated degradation (ERAD) pathway, which targets misfolded proteins that accumulate in the endoplasmic reticulum (ER) for ubiquitination and subsequent proteasome-mediated degradation. Protects cells from ER stress-induced apoptosis.</text>
</comment>
<feature type="transmembrane region" description="Helical" evidence="18">
    <location>
        <begin position="252"/>
        <end position="271"/>
    </location>
</feature>
<protein>
    <recommendedName>
        <fullName evidence="14">E3 ubiquitin-protein ligase RNFT1</fullName>
        <ecNumber evidence="4">2.3.2.27</ecNumber>
    </recommendedName>
    <alternativeName>
        <fullName evidence="15">RING finger and transmembrane domain-containing protein 1</fullName>
    </alternativeName>
</protein>
<sequence>MAGTMKYRPHHERKHTREWEDSEEKKATIMQTNRIHNHPENGSGECPSASLSAHITHLPGDAAYSSGDIYIELDSAQTDDRERPSSSSPQAGFQSQPQGRRSCAHSHANAHSSSETRTTVDGNLDSGENSSSVSELRYIFQWLQKSLPYILILCAKLIVQHVVGISVGIGLLTTFLYANKSIVNQVFLREKSSKLQCVWLLVFLGSSSVLLYYTFYVQSLHYSLIFLNPTVDFLTFWDALWIVGITDFVVKFLFMGLKCLVLLVPFFLLSYKSKGYWLMFLEELGQYYRLLTPVPVWFRYLIGDRELESMMGWSLGILLALFYLIVKLLGFFAQWKTFRNVLHLCCTQPQYGVTASKSQCTEVDDICSICQAEFKKPTVLVCQHIFCEDCILLWFNREKTCPLCRTVISECVYKWKDGSTSLHLQLY</sequence>
<feature type="region of interest" description="Disordered" evidence="17">
    <location>
        <begin position="77"/>
        <end position="126"/>
    </location>
</feature>
<evidence type="ECO:0000313" key="21">
    <source>
        <dbReference type="RefSeq" id="XP_033777531.1"/>
    </source>
</evidence>
<dbReference type="KEGG" id="gsh:117348944"/>
<dbReference type="RefSeq" id="XP_033777531.1">
    <property type="nucleotide sequence ID" value="XM_033921640.1"/>
</dbReference>
<feature type="transmembrane region" description="Helical" evidence="18">
    <location>
        <begin position="149"/>
        <end position="177"/>
    </location>
</feature>
<feature type="transmembrane region" description="Helical" evidence="18">
    <location>
        <begin position="310"/>
        <end position="333"/>
    </location>
</feature>
<evidence type="ECO:0000256" key="15">
    <source>
        <dbReference type="ARBA" id="ARBA00042946"/>
    </source>
</evidence>
<evidence type="ECO:0000256" key="1">
    <source>
        <dbReference type="ARBA" id="ARBA00000900"/>
    </source>
</evidence>
<keyword evidence="11 18" id="KW-1133">Transmembrane helix</keyword>
<dbReference type="Proteomes" id="UP000515159">
    <property type="component" value="Chromosome 15"/>
</dbReference>
<accession>A0A6P8PPV8</accession>
<evidence type="ECO:0000256" key="14">
    <source>
        <dbReference type="ARBA" id="ARBA00039413"/>
    </source>
</evidence>
<dbReference type="AlphaFoldDB" id="A0A6P8PPV8"/>
<dbReference type="OrthoDB" id="9049620at2759"/>
<organism evidence="20 21">
    <name type="scientific">Geotrypetes seraphini</name>
    <name type="common">Gaboon caecilian</name>
    <name type="synonym">Caecilia seraphini</name>
    <dbReference type="NCBI Taxonomy" id="260995"/>
    <lineage>
        <taxon>Eukaryota</taxon>
        <taxon>Metazoa</taxon>
        <taxon>Chordata</taxon>
        <taxon>Craniata</taxon>
        <taxon>Vertebrata</taxon>
        <taxon>Euteleostomi</taxon>
        <taxon>Amphibia</taxon>
        <taxon>Gymnophiona</taxon>
        <taxon>Geotrypetes</taxon>
    </lineage>
</organism>
<dbReference type="InterPro" id="IPR017907">
    <property type="entry name" value="Znf_RING_CS"/>
</dbReference>
<name>A0A6P8PPV8_GEOSA</name>
<evidence type="ECO:0000256" key="18">
    <source>
        <dbReference type="SAM" id="Phobius"/>
    </source>
</evidence>
<evidence type="ECO:0000256" key="2">
    <source>
        <dbReference type="ARBA" id="ARBA00004127"/>
    </source>
</evidence>
<dbReference type="GO" id="GO:0008270">
    <property type="term" value="F:zinc ion binding"/>
    <property type="evidence" value="ECO:0007669"/>
    <property type="project" value="UniProtKB-KW"/>
</dbReference>
<dbReference type="Gene3D" id="3.30.40.10">
    <property type="entry name" value="Zinc/RING finger domain, C3HC4 (zinc finger)"/>
    <property type="match status" value="1"/>
</dbReference>
<evidence type="ECO:0000256" key="8">
    <source>
        <dbReference type="ARBA" id="ARBA00022771"/>
    </source>
</evidence>
<dbReference type="GeneID" id="117348944"/>
<evidence type="ECO:0000256" key="5">
    <source>
        <dbReference type="ARBA" id="ARBA00022679"/>
    </source>
</evidence>
<dbReference type="GO" id="GO:0061630">
    <property type="term" value="F:ubiquitin protein ligase activity"/>
    <property type="evidence" value="ECO:0007669"/>
    <property type="project" value="UniProtKB-EC"/>
</dbReference>
<dbReference type="Pfam" id="PF13639">
    <property type="entry name" value="zf-RING_2"/>
    <property type="match status" value="1"/>
</dbReference>
<comment type="pathway">
    <text evidence="3">Protein modification; protein ubiquitination.</text>
</comment>
<feature type="transmembrane region" description="Helical" evidence="18">
    <location>
        <begin position="198"/>
        <end position="216"/>
    </location>
</feature>
<feature type="compositionally biased region" description="Polar residues" evidence="17">
    <location>
        <begin position="115"/>
        <end position="126"/>
    </location>
</feature>
<keyword evidence="6 18" id="KW-0812">Transmembrane</keyword>